<sequence length="788" mass="87686">MLGWMIKRGLDGGRDATEDIDDTQIEQPDTPGPVFAARAFKSAIFGTPARPDPIADNRQPEIGQKEDAVETASNMRDRATPGRLPGILLTPGTATSRRKRVSFGHNVEYDESSDTKPEFRIDKNARKPSLFGDKPKQPRTTLAQALENSRNQYNKAAAEEKQSAVGADDDNAWEEVDDNDNDNNGWDPDATVDLNEPHSQSGRYWKSQFQRYQEDAKVEMSKLLKYKQLAKSYAKMKDSEAGDMHAKLREEKDKVTQMEARITQLANQIARKRTKGSDHDYQELISDLTRQTALAVQYRNQVKELEAMLQDTNADDIFREADNGSEASSGATSRRRAQSVFTSAASPRTQKTLLDTQRELRRARDQAKELAQVKEEVRRLKAALRAAEQRAATSENESKSLAADLASSEAASDASASKVQDLEKRAKFAEDERRRKDDELRLLQRKYDALKEDAKTRVGEAEQVLRRKNEQIADLKHQLKQGTATHNRDGATENNLMDLDTDPVPVKTTNKAEKETATTKMATTAPTSLAALEKITRSRYESLANRRSLEQKKVPLKQQSNAGGIEGLVIDIDDLHFDNDEPELPQQKLNSKHKSKYSEKDEPIVILEDETSHFELPAIKTLEGKNPVTTTSRSALGTRSRRKKTDKDGGINISEDEGDQDAVAAANLILLRRRRAAEPLRPVNTRQNDLLESIDLHSRAPATATDSKYRPLAARKRAASSVIVHKARAQGHGEHADPVAAAAAAADASSLSISSTRAAAAVARIEKRRAERQRELGLQQNKENMQPA</sequence>
<reference evidence="4 5" key="1">
    <citation type="journal article" date="2013" name="BMC Genomics">
        <title>The genome and transcriptome of the pine saprophyte Ophiostoma piceae, and a comparison with the bark beetle-associated pine pathogen Grosmannia clavigera.</title>
        <authorList>
            <person name="Haridas S."/>
            <person name="Wang Y."/>
            <person name="Lim L."/>
            <person name="Massoumi Alamouti S."/>
            <person name="Jackman S."/>
            <person name="Docking R."/>
            <person name="Robertson G."/>
            <person name="Birol I."/>
            <person name="Bohlmann J."/>
            <person name="Breuil C."/>
        </authorList>
    </citation>
    <scope>NUCLEOTIDE SEQUENCE [LARGE SCALE GENOMIC DNA]</scope>
    <source>
        <strain evidence="4 5">UAMH 11346</strain>
    </source>
</reference>
<organism evidence="4 5">
    <name type="scientific">Ophiostoma piceae (strain UAMH 11346)</name>
    <name type="common">Sap stain fungus</name>
    <dbReference type="NCBI Taxonomy" id="1262450"/>
    <lineage>
        <taxon>Eukaryota</taxon>
        <taxon>Fungi</taxon>
        <taxon>Dikarya</taxon>
        <taxon>Ascomycota</taxon>
        <taxon>Pezizomycotina</taxon>
        <taxon>Sordariomycetes</taxon>
        <taxon>Sordariomycetidae</taxon>
        <taxon>Ophiostomatales</taxon>
        <taxon>Ophiostomataceae</taxon>
        <taxon>Ophiostoma</taxon>
    </lineage>
</organism>
<dbReference type="EMBL" id="KE148184">
    <property type="protein sequence ID" value="EPE02191.1"/>
    <property type="molecule type" value="Genomic_DNA"/>
</dbReference>
<proteinExistence type="predicted"/>
<accession>S3BS53</accession>
<name>S3BS53_OPHP1</name>
<feature type="region of interest" description="Disordered" evidence="2">
    <location>
        <begin position="11"/>
        <end position="33"/>
    </location>
</feature>
<feature type="compositionally biased region" description="Acidic residues" evidence="2">
    <location>
        <begin position="167"/>
        <end position="181"/>
    </location>
</feature>
<keyword evidence="5" id="KW-1185">Reference proteome</keyword>
<evidence type="ECO:0000259" key="3">
    <source>
        <dbReference type="Pfam" id="PF11500"/>
    </source>
</evidence>
<feature type="region of interest" description="Disordered" evidence="2">
    <location>
        <begin position="151"/>
        <end position="188"/>
    </location>
</feature>
<feature type="region of interest" description="Disordered" evidence="2">
    <location>
        <begin position="389"/>
        <end position="421"/>
    </location>
</feature>
<gene>
    <name evidence="4" type="ORF">F503_06107</name>
</gene>
<feature type="region of interest" description="Disordered" evidence="2">
    <location>
        <begin position="46"/>
        <end position="137"/>
    </location>
</feature>
<dbReference type="STRING" id="1262450.S3BS53"/>
<dbReference type="Pfam" id="PF11500">
    <property type="entry name" value="Cut12"/>
    <property type="match status" value="1"/>
</dbReference>
<feature type="compositionally biased region" description="Polar residues" evidence="2">
    <location>
        <begin position="628"/>
        <end position="637"/>
    </location>
</feature>
<dbReference type="OMA" id="PYMESHA"/>
<evidence type="ECO:0000256" key="2">
    <source>
        <dbReference type="SAM" id="MobiDB-lite"/>
    </source>
</evidence>
<keyword evidence="1" id="KW-0175">Coiled coil</keyword>
<dbReference type="Proteomes" id="UP000016923">
    <property type="component" value="Unassembled WGS sequence"/>
</dbReference>
<dbReference type="InterPro" id="IPR021589">
    <property type="entry name" value="Cut12"/>
</dbReference>
<dbReference type="VEuPathDB" id="FungiDB:F503_06107"/>
<feature type="region of interest" description="Disordered" evidence="2">
    <location>
        <begin position="628"/>
        <end position="655"/>
    </location>
</feature>
<protein>
    <submittedName>
        <fullName evidence="4">Urease accessory protein</fullName>
    </submittedName>
</protein>
<evidence type="ECO:0000256" key="1">
    <source>
        <dbReference type="SAM" id="Coils"/>
    </source>
</evidence>
<feature type="coiled-coil region" evidence="1">
    <location>
        <begin position="248"/>
        <end position="315"/>
    </location>
</feature>
<dbReference type="OrthoDB" id="5383703at2759"/>
<feature type="region of interest" description="Disordered" evidence="2">
    <location>
        <begin position="479"/>
        <end position="506"/>
    </location>
</feature>
<feature type="region of interest" description="Disordered" evidence="2">
    <location>
        <begin position="322"/>
        <end position="352"/>
    </location>
</feature>
<dbReference type="AlphaFoldDB" id="S3BS53"/>
<feature type="domain" description="Spindle pole body-associated protein cut12" evidence="3">
    <location>
        <begin position="136"/>
        <end position="277"/>
    </location>
</feature>
<feature type="compositionally biased region" description="Low complexity" evidence="2">
    <location>
        <begin position="399"/>
        <end position="418"/>
    </location>
</feature>
<dbReference type="HOGENOM" id="CLU_007643_2_1_1"/>
<feature type="compositionally biased region" description="Basic and acidic residues" evidence="2">
    <location>
        <begin position="53"/>
        <end position="68"/>
    </location>
</feature>
<dbReference type="eggNOG" id="ENOG502S2W9">
    <property type="taxonomic scope" value="Eukaryota"/>
</dbReference>
<evidence type="ECO:0000313" key="5">
    <source>
        <dbReference type="Proteomes" id="UP000016923"/>
    </source>
</evidence>
<evidence type="ECO:0000313" key="4">
    <source>
        <dbReference type="EMBL" id="EPE02191.1"/>
    </source>
</evidence>
<feature type="compositionally biased region" description="Basic and acidic residues" evidence="2">
    <location>
        <begin position="113"/>
        <end position="125"/>
    </location>
</feature>
<feature type="compositionally biased region" description="Polar residues" evidence="2">
    <location>
        <begin position="339"/>
        <end position="352"/>
    </location>
</feature>